<dbReference type="InterPro" id="IPR000060">
    <property type="entry name" value="BCCT_transptr"/>
</dbReference>
<organism evidence="10">
    <name type="scientific">Vibrio tasmaniensis</name>
    <dbReference type="NCBI Taxonomy" id="212663"/>
    <lineage>
        <taxon>Bacteria</taxon>
        <taxon>Pseudomonadati</taxon>
        <taxon>Pseudomonadota</taxon>
        <taxon>Gammaproteobacteria</taxon>
        <taxon>Vibrionales</taxon>
        <taxon>Vibrionaceae</taxon>
        <taxon>Vibrio</taxon>
    </lineage>
</organism>
<feature type="transmembrane region" description="Helical" evidence="9">
    <location>
        <begin position="265"/>
        <end position="289"/>
    </location>
</feature>
<protein>
    <submittedName>
        <fullName evidence="10">Glycine betaine transporter OpuD</fullName>
    </submittedName>
</protein>
<evidence type="ECO:0000256" key="5">
    <source>
        <dbReference type="ARBA" id="ARBA00022692"/>
    </source>
</evidence>
<feature type="transmembrane region" description="Helical" evidence="9">
    <location>
        <begin position="12"/>
        <end position="32"/>
    </location>
</feature>
<dbReference type="PANTHER" id="PTHR30047">
    <property type="entry name" value="HIGH-AFFINITY CHOLINE TRANSPORT PROTEIN-RELATED"/>
    <property type="match status" value="1"/>
</dbReference>
<feature type="compositionally biased region" description="Polar residues" evidence="8">
    <location>
        <begin position="516"/>
        <end position="525"/>
    </location>
</feature>
<feature type="transmembrane region" description="Helical" evidence="9">
    <location>
        <begin position="148"/>
        <end position="166"/>
    </location>
</feature>
<evidence type="ECO:0000256" key="3">
    <source>
        <dbReference type="ARBA" id="ARBA00022448"/>
    </source>
</evidence>
<dbReference type="Gene3D" id="1.20.1740.10">
    <property type="entry name" value="Amino acid/polyamine transporter I"/>
    <property type="match status" value="1"/>
</dbReference>
<feature type="region of interest" description="Disordered" evidence="8">
    <location>
        <begin position="512"/>
        <end position="533"/>
    </location>
</feature>
<feature type="transmembrane region" description="Helical" evidence="9">
    <location>
        <begin position="232"/>
        <end position="253"/>
    </location>
</feature>
<feature type="transmembrane region" description="Helical" evidence="9">
    <location>
        <begin position="406"/>
        <end position="426"/>
    </location>
</feature>
<evidence type="ECO:0000256" key="2">
    <source>
        <dbReference type="ARBA" id="ARBA00005658"/>
    </source>
</evidence>
<dbReference type="AlphaFoldDB" id="A0A0H4A1G7"/>
<proteinExistence type="inferred from homology"/>
<feature type="transmembrane region" description="Helical" evidence="9">
    <location>
        <begin position="353"/>
        <end position="376"/>
    </location>
</feature>
<dbReference type="PANTHER" id="PTHR30047:SF7">
    <property type="entry name" value="HIGH-AFFINITY CHOLINE TRANSPORT PROTEIN"/>
    <property type="match status" value="1"/>
</dbReference>
<reference evidence="10" key="1">
    <citation type="journal article" date="2015" name="MBio">
        <title>Eco-Evolutionary Dynamics of Episomes among Ecologically Cohesive Bacterial Populations.</title>
        <authorList>
            <person name="Xue H."/>
            <person name="Cordero O.X."/>
            <person name="Camas F.M."/>
            <person name="Trimble W."/>
            <person name="Meyer F."/>
            <person name="Guglielmini J."/>
            <person name="Rocha E.P."/>
            <person name="Polz M.F."/>
        </authorList>
    </citation>
    <scope>NUCLEOTIDE SEQUENCE</scope>
    <source>
        <strain evidence="10">FF_268</strain>
    </source>
</reference>
<feature type="transmembrane region" description="Helical" evidence="9">
    <location>
        <begin position="323"/>
        <end position="341"/>
    </location>
</feature>
<evidence type="ECO:0000256" key="6">
    <source>
        <dbReference type="ARBA" id="ARBA00022989"/>
    </source>
</evidence>
<evidence type="ECO:0000256" key="4">
    <source>
        <dbReference type="ARBA" id="ARBA00022475"/>
    </source>
</evidence>
<keyword evidence="3" id="KW-0813">Transport</keyword>
<keyword evidence="6 9" id="KW-1133">Transmembrane helix</keyword>
<feature type="transmembrane region" description="Helical" evidence="9">
    <location>
        <begin position="52"/>
        <end position="71"/>
    </location>
</feature>
<accession>A0A0H4A1G7</accession>
<evidence type="ECO:0000313" key="10">
    <source>
        <dbReference type="EMBL" id="AKN40044.1"/>
    </source>
</evidence>
<comment type="similarity">
    <text evidence="2">Belongs to the BCCT transporter (TC 2.A.15) family.</text>
</comment>
<evidence type="ECO:0000256" key="7">
    <source>
        <dbReference type="ARBA" id="ARBA00023136"/>
    </source>
</evidence>
<feature type="transmembrane region" description="Helical" evidence="9">
    <location>
        <begin position="91"/>
        <end position="111"/>
    </location>
</feature>
<keyword evidence="7 9" id="KW-0472">Membrane</keyword>
<dbReference type="GO" id="GO:0022857">
    <property type="term" value="F:transmembrane transporter activity"/>
    <property type="evidence" value="ECO:0007669"/>
    <property type="project" value="InterPro"/>
</dbReference>
<evidence type="ECO:0000256" key="8">
    <source>
        <dbReference type="SAM" id="MobiDB-lite"/>
    </source>
</evidence>
<comment type="subcellular location">
    <subcellularLocation>
        <location evidence="1">Cell membrane</location>
        <topology evidence="1">Multi-pass membrane protein</topology>
    </subcellularLocation>
</comment>
<keyword evidence="5 9" id="KW-0812">Transmembrane</keyword>
<feature type="transmembrane region" description="Helical" evidence="9">
    <location>
        <begin position="193"/>
        <end position="212"/>
    </location>
</feature>
<feature type="transmembrane region" description="Helical" evidence="9">
    <location>
        <begin position="447"/>
        <end position="464"/>
    </location>
</feature>
<keyword evidence="4" id="KW-1003">Cell membrane</keyword>
<dbReference type="EMBL" id="KP795676">
    <property type="protein sequence ID" value="AKN40044.1"/>
    <property type="molecule type" value="Genomic_DNA"/>
</dbReference>
<sequence>MSANQPQLKQGKMLFTATIGFIILVVASGILFPDALYAVCISTMNYLTDTFGWIYMAGSFAYVMLMFFFAFSKYGDIKLGADDAKPEFSTFSWIALLFSAGMGTVMLYWGVAEPVYHYMNPLSTTGIAPQTAEAAEFAMKQSFIHQGIQAWSAFSVVGLVLGYLMYRKNESGLISNILIPWGRGKANGNMGKIINLVCVFGAIAGISTSLGQSGLSLGISFSYLFGTPDAPWVIFALVGVIALITILCTTTGLEKGIKMLSDYNAYLLVGLIILVAIVGPTTTMINVYFDSIGNYLNDFFQDGLMLPTFAADDEAGWIRGWPIYYYAWAIAWAPFVGPFIARVSKGRTVREFVLGSMIIPCIGIFIWVAFFGTIGIQSEPEVLKAAAASSKAATFIVLQDYPMGTVISIGVVIALFTCFITSLNSSTFTLASMCEDGSENPSNKMKIIWVIAQCAMALTLMMTTKTGIDMLQSISLIFALPLMFVLFLCIWSTFKMFREEFAEEPAAVEGKKKRNSLSTSQLNKKLNQHIPEN</sequence>
<feature type="transmembrane region" description="Helical" evidence="9">
    <location>
        <begin position="470"/>
        <end position="491"/>
    </location>
</feature>
<evidence type="ECO:0000256" key="9">
    <source>
        <dbReference type="SAM" id="Phobius"/>
    </source>
</evidence>
<dbReference type="GO" id="GO:0005886">
    <property type="term" value="C:plasma membrane"/>
    <property type="evidence" value="ECO:0007669"/>
    <property type="project" value="UniProtKB-SubCell"/>
</dbReference>
<dbReference type="Pfam" id="PF02028">
    <property type="entry name" value="BCCT"/>
    <property type="match status" value="1"/>
</dbReference>
<name>A0A0H4A1G7_9VIBR</name>
<evidence type="ECO:0000256" key="1">
    <source>
        <dbReference type="ARBA" id="ARBA00004651"/>
    </source>
</evidence>